<dbReference type="InterPro" id="IPR026870">
    <property type="entry name" value="Zinc_ribbon_dom"/>
</dbReference>
<accession>A0A829GRH3</accession>
<dbReference type="AlphaFoldDB" id="A0A829GRH3"/>
<dbReference type="RefSeq" id="WP_016368713.1">
    <property type="nucleotide sequence ID" value="NZ_ANKB01000090.1"/>
</dbReference>
<evidence type="ECO:0000256" key="2">
    <source>
        <dbReference type="SAM" id="Phobius"/>
    </source>
</evidence>
<name>A0A829GRH3_LACPA</name>
<gene>
    <name evidence="4" type="ORF">Lpl14_14434</name>
</gene>
<keyword evidence="2" id="KW-0472">Membrane</keyword>
<evidence type="ECO:0000259" key="3">
    <source>
        <dbReference type="Pfam" id="PF13240"/>
    </source>
</evidence>
<protein>
    <recommendedName>
        <fullName evidence="3">Zinc-ribbon domain-containing protein</fullName>
    </recommendedName>
</protein>
<feature type="region of interest" description="Disordered" evidence="1">
    <location>
        <begin position="39"/>
        <end position="71"/>
    </location>
</feature>
<dbReference type="Proteomes" id="UP000014285">
    <property type="component" value="Unassembled WGS sequence"/>
</dbReference>
<reference evidence="4 5" key="1">
    <citation type="journal article" date="2013" name="PLoS ONE">
        <title>Lactobacillus paracasei comparative genomics: towards species pan-genome definition and exploitation of diversity.</title>
        <authorList>
            <person name="Smokvina T."/>
            <person name="Wels M."/>
            <person name="Polka J."/>
            <person name="Chervaux C."/>
            <person name="Brisse S."/>
            <person name="Boekhorst J."/>
            <person name="van Hylckama Vlieg J.E."/>
            <person name="Siezen R.J."/>
        </authorList>
    </citation>
    <scope>NUCLEOTIDE SEQUENCE [LARGE SCALE GENOMIC DNA]</scope>
    <source>
        <strain evidence="4 5">Lpl14</strain>
    </source>
</reference>
<sequence>MNNSNRSFIFCPRCGEKNLIGAKFCTHCGHSLVNIMTSTSSERTTTANDSTEKNSNTATENLLGPKETARPNQQQKVHWKPILLTAIGIMVVLLAIIGGKALIDHRNQVNTAWYFNYEKKTGKITFQSIGFGGLRISGDRKKATILISSNMEGTSVLIDYKISQAKNATTTYMGTLTNATFLAYKASKLNQYQLLEKEALPSEYAVASDAEIAADEAKKDGNKNYIKNIKFQILKNKTVKIIYLSSEIKQKDKVIFKKRSGKDLGSAEMMQEKLNKQDVKKVSAFGSSSRK</sequence>
<feature type="domain" description="Zinc-ribbon" evidence="3">
    <location>
        <begin position="10"/>
        <end position="32"/>
    </location>
</feature>
<feature type="transmembrane region" description="Helical" evidence="2">
    <location>
        <begin position="82"/>
        <end position="103"/>
    </location>
</feature>
<organism evidence="4 5">
    <name type="scientific">Lacticaseibacillus paracasei subsp. tolerans Lpl14</name>
    <dbReference type="NCBI Taxonomy" id="1256229"/>
    <lineage>
        <taxon>Bacteria</taxon>
        <taxon>Bacillati</taxon>
        <taxon>Bacillota</taxon>
        <taxon>Bacilli</taxon>
        <taxon>Lactobacillales</taxon>
        <taxon>Lactobacillaceae</taxon>
        <taxon>Lacticaseibacillus</taxon>
    </lineage>
</organism>
<evidence type="ECO:0000313" key="5">
    <source>
        <dbReference type="Proteomes" id="UP000014285"/>
    </source>
</evidence>
<evidence type="ECO:0000313" key="4">
    <source>
        <dbReference type="EMBL" id="EPC62714.1"/>
    </source>
</evidence>
<keyword evidence="2" id="KW-1133">Transmembrane helix</keyword>
<feature type="compositionally biased region" description="Polar residues" evidence="1">
    <location>
        <begin position="39"/>
        <end position="60"/>
    </location>
</feature>
<keyword evidence="2" id="KW-0812">Transmembrane</keyword>
<dbReference type="Pfam" id="PF13240">
    <property type="entry name" value="Zn_Ribbon_1"/>
    <property type="match status" value="1"/>
</dbReference>
<evidence type="ECO:0000256" key="1">
    <source>
        <dbReference type="SAM" id="MobiDB-lite"/>
    </source>
</evidence>
<dbReference type="EMBL" id="ANKB01000090">
    <property type="protein sequence ID" value="EPC62714.1"/>
    <property type="molecule type" value="Genomic_DNA"/>
</dbReference>
<proteinExistence type="predicted"/>
<comment type="caution">
    <text evidence="4">The sequence shown here is derived from an EMBL/GenBank/DDBJ whole genome shotgun (WGS) entry which is preliminary data.</text>
</comment>